<dbReference type="PANTHER" id="PTHR46825">
    <property type="entry name" value="D-ALANYL-D-ALANINE-CARBOXYPEPTIDASE/ENDOPEPTIDASE AMPH"/>
    <property type="match status" value="1"/>
</dbReference>
<dbReference type="InterPro" id="IPR050491">
    <property type="entry name" value="AmpC-like"/>
</dbReference>
<dbReference type="Proteomes" id="UP001589774">
    <property type="component" value="Unassembled WGS sequence"/>
</dbReference>
<dbReference type="EMBL" id="JBHLWO010000002">
    <property type="protein sequence ID" value="MFC0320636.1"/>
    <property type="molecule type" value="Genomic_DNA"/>
</dbReference>
<keyword evidence="5" id="KW-1185">Reference proteome</keyword>
<accession>A0ABV6HPJ0</accession>
<evidence type="ECO:0000259" key="3">
    <source>
        <dbReference type="Pfam" id="PF00144"/>
    </source>
</evidence>
<evidence type="ECO:0000313" key="4">
    <source>
        <dbReference type="EMBL" id="MFC0320636.1"/>
    </source>
</evidence>
<dbReference type="InterPro" id="IPR012338">
    <property type="entry name" value="Beta-lactam/transpept-like"/>
</dbReference>
<dbReference type="Pfam" id="PF00144">
    <property type="entry name" value="Beta-lactamase"/>
    <property type="match status" value="1"/>
</dbReference>
<dbReference type="RefSeq" id="WP_149106065.1">
    <property type="nucleotide sequence ID" value="NZ_JBHLWO010000002.1"/>
</dbReference>
<protein>
    <submittedName>
        <fullName evidence="4">Serine hydrolase domain-containing protein</fullName>
        <ecNumber evidence="4">3.-.-.-</ecNumber>
    </submittedName>
</protein>
<evidence type="ECO:0000313" key="5">
    <source>
        <dbReference type="Proteomes" id="UP001589774"/>
    </source>
</evidence>
<sequence>MLNTLSIFNTVRTFIWIAYFLLLTTDSLGQWKHTEKFIDKYAKANHYNGTILVKQANKTYLKSFGTANFQFDVPNQPDTKYKIASITKLFTAVLIMQLYEAGKLDLHATIKTYLPNYTGAAGDKASIFHLLTATSGIENSEAGENPNEVPSMFLKKYTTDEILQRYCSGKMENEPGKHYSYNNADYVILGKIIEAIYGRPYEEVLRTQLLQPLKMHHSGMCSYQQVTENLAAVYSIDESSKELKNDPFYYIENFYSAGAMYSTAEDLLLFSEALYNGGLLANSSLKMMLTPYLESYGFGLWIRKLQINNREVVMNERQGSIWGTTTRLLYIPQEKITIILLTNMYTTSLNTFQNEIIKTLIH</sequence>
<dbReference type="EC" id="3.-.-.-" evidence="4"/>
<organism evidence="4 5">
    <name type="scientific">Olivibacter oleidegradans</name>
    <dbReference type="NCBI Taxonomy" id="760123"/>
    <lineage>
        <taxon>Bacteria</taxon>
        <taxon>Pseudomonadati</taxon>
        <taxon>Bacteroidota</taxon>
        <taxon>Sphingobacteriia</taxon>
        <taxon>Sphingobacteriales</taxon>
        <taxon>Sphingobacteriaceae</taxon>
        <taxon>Olivibacter</taxon>
    </lineage>
</organism>
<comment type="subcellular location">
    <subcellularLocation>
        <location evidence="1">Membrane</location>
    </subcellularLocation>
</comment>
<evidence type="ECO:0000256" key="1">
    <source>
        <dbReference type="ARBA" id="ARBA00004370"/>
    </source>
</evidence>
<gene>
    <name evidence="4" type="ORF">ACFFI0_20090</name>
</gene>
<dbReference type="InterPro" id="IPR001466">
    <property type="entry name" value="Beta-lactam-related"/>
</dbReference>
<reference evidence="4 5" key="1">
    <citation type="submission" date="2024-09" db="EMBL/GenBank/DDBJ databases">
        <authorList>
            <person name="Sun Q."/>
            <person name="Mori K."/>
        </authorList>
    </citation>
    <scope>NUCLEOTIDE SEQUENCE [LARGE SCALE GENOMIC DNA]</scope>
    <source>
        <strain evidence="4 5">CCM 7765</strain>
    </source>
</reference>
<dbReference type="GO" id="GO:0016787">
    <property type="term" value="F:hydrolase activity"/>
    <property type="evidence" value="ECO:0007669"/>
    <property type="project" value="UniProtKB-KW"/>
</dbReference>
<comment type="caution">
    <text evidence="4">The sequence shown here is derived from an EMBL/GenBank/DDBJ whole genome shotgun (WGS) entry which is preliminary data.</text>
</comment>
<evidence type="ECO:0000256" key="2">
    <source>
        <dbReference type="ARBA" id="ARBA00023136"/>
    </source>
</evidence>
<dbReference type="SUPFAM" id="SSF56601">
    <property type="entry name" value="beta-lactamase/transpeptidase-like"/>
    <property type="match status" value="1"/>
</dbReference>
<keyword evidence="2" id="KW-0472">Membrane</keyword>
<proteinExistence type="predicted"/>
<feature type="domain" description="Beta-lactamase-related" evidence="3">
    <location>
        <begin position="53"/>
        <end position="344"/>
    </location>
</feature>
<dbReference type="PANTHER" id="PTHR46825:SF11">
    <property type="entry name" value="PENICILLIN-BINDING PROTEIN 4"/>
    <property type="match status" value="1"/>
</dbReference>
<dbReference type="Gene3D" id="3.40.710.10">
    <property type="entry name" value="DD-peptidase/beta-lactamase superfamily"/>
    <property type="match status" value="1"/>
</dbReference>
<name>A0ABV6HPJ0_9SPHI</name>
<keyword evidence="4" id="KW-0378">Hydrolase</keyword>